<name>A0A2S3R7K6_VIBVL</name>
<protein>
    <submittedName>
        <fullName evidence="1">Uncharacterized protein</fullName>
    </submittedName>
</protein>
<dbReference type="AlphaFoldDB" id="A0A2S3R7K6"/>
<gene>
    <name evidence="1" type="ORF">CRN52_02730</name>
</gene>
<evidence type="ECO:0000313" key="2">
    <source>
        <dbReference type="Proteomes" id="UP000237466"/>
    </source>
</evidence>
<reference evidence="1 2" key="1">
    <citation type="journal article" date="2018" name="Front. Microbiol.">
        <title>Phylogeny of Vibrio vulnificus from the Analysis of the Core-Genome: Implications for Intra-Species Taxonomy.</title>
        <authorList>
            <person name="Roig F.J."/>
            <person name="Gonzalez-Candelas F."/>
            <person name="Sanjuan E."/>
            <person name="Fouz B."/>
            <person name="Feil E.J."/>
            <person name="Llorens C."/>
            <person name="Baker-Austin C."/>
            <person name="Oliver J.D."/>
            <person name="Danin-Poleg Y."/>
            <person name="Gibas C.J."/>
            <person name="Kashi Y."/>
            <person name="Gulig P.A."/>
            <person name="Morrison S.S."/>
            <person name="Amaro C."/>
        </authorList>
    </citation>
    <scope>NUCLEOTIDE SEQUENCE [LARGE SCALE GENOMIC DNA]</scope>
    <source>
        <strain evidence="1 2">CECT4608</strain>
    </source>
</reference>
<dbReference type="RefSeq" id="WP_011081122.1">
    <property type="nucleotide sequence ID" value="NZ_CABMOC010000003.1"/>
</dbReference>
<accession>A0A2S3R7K6</accession>
<dbReference type="EMBL" id="PDGH01000027">
    <property type="protein sequence ID" value="POB49665.1"/>
    <property type="molecule type" value="Genomic_DNA"/>
</dbReference>
<organism evidence="1 2">
    <name type="scientific">Vibrio vulnificus</name>
    <dbReference type="NCBI Taxonomy" id="672"/>
    <lineage>
        <taxon>Bacteria</taxon>
        <taxon>Pseudomonadati</taxon>
        <taxon>Pseudomonadota</taxon>
        <taxon>Gammaproteobacteria</taxon>
        <taxon>Vibrionales</taxon>
        <taxon>Vibrionaceae</taxon>
        <taxon>Vibrio</taxon>
    </lineage>
</organism>
<comment type="caution">
    <text evidence="1">The sequence shown here is derived from an EMBL/GenBank/DDBJ whole genome shotgun (WGS) entry which is preliminary data.</text>
</comment>
<proteinExistence type="predicted"/>
<evidence type="ECO:0000313" key="1">
    <source>
        <dbReference type="EMBL" id="POB49665.1"/>
    </source>
</evidence>
<dbReference type="Proteomes" id="UP000237466">
    <property type="component" value="Unassembled WGS sequence"/>
</dbReference>
<sequence length="77" mass="8793">MSHKIESHACPQCGTDTPHVVILVRKTSPYKDDKKRDWKEFFSGFVKGAVLGAFIASMDEFERHLVCEQCGHKIIEE</sequence>